<dbReference type="InterPro" id="IPR013783">
    <property type="entry name" value="Ig-like_fold"/>
</dbReference>
<dbReference type="SUPFAM" id="SSF49265">
    <property type="entry name" value="Fibronectin type III"/>
    <property type="match status" value="2"/>
</dbReference>
<organism evidence="5 6">
    <name type="scientific">Sphaerisporangium rufum</name>
    <dbReference type="NCBI Taxonomy" id="1381558"/>
    <lineage>
        <taxon>Bacteria</taxon>
        <taxon>Bacillati</taxon>
        <taxon>Actinomycetota</taxon>
        <taxon>Actinomycetes</taxon>
        <taxon>Streptosporangiales</taxon>
        <taxon>Streptosporangiaceae</taxon>
        <taxon>Sphaerisporangium</taxon>
    </lineage>
</organism>
<reference evidence="5" key="1">
    <citation type="submission" date="2021-01" db="EMBL/GenBank/DDBJ databases">
        <title>Whole genome shotgun sequence of Sphaerisporangium rufum NBRC 109079.</title>
        <authorList>
            <person name="Komaki H."/>
            <person name="Tamura T."/>
        </authorList>
    </citation>
    <scope>NUCLEOTIDE SEQUENCE</scope>
    <source>
        <strain evidence="5">NBRC 109079</strain>
    </source>
</reference>
<comment type="caution">
    <text evidence="5">The sequence shown here is derived from an EMBL/GenBank/DDBJ whole genome shotgun (WGS) entry which is preliminary data.</text>
</comment>
<evidence type="ECO:0000256" key="3">
    <source>
        <dbReference type="ARBA" id="ARBA00023326"/>
    </source>
</evidence>
<dbReference type="CDD" id="cd00063">
    <property type="entry name" value="FN3"/>
    <property type="match status" value="2"/>
</dbReference>
<protein>
    <recommendedName>
        <fullName evidence="4">CBM2 domain-containing protein</fullName>
    </recommendedName>
</protein>
<dbReference type="Pfam" id="PF00041">
    <property type="entry name" value="fn3"/>
    <property type="match status" value="1"/>
</dbReference>
<keyword evidence="2" id="KW-0326">Glycosidase</keyword>
<dbReference type="GO" id="GO:0004553">
    <property type="term" value="F:hydrolase activity, hydrolyzing O-glycosyl compounds"/>
    <property type="evidence" value="ECO:0007669"/>
    <property type="project" value="InterPro"/>
</dbReference>
<dbReference type="PROSITE" id="PS51173">
    <property type="entry name" value="CBM2"/>
    <property type="match status" value="1"/>
</dbReference>
<dbReference type="InterPro" id="IPR036116">
    <property type="entry name" value="FN3_sf"/>
</dbReference>
<gene>
    <name evidence="5" type="ORF">Sru01_49640</name>
</gene>
<dbReference type="InterPro" id="IPR001919">
    <property type="entry name" value="CBD2"/>
</dbReference>
<proteinExistence type="predicted"/>
<evidence type="ECO:0000256" key="1">
    <source>
        <dbReference type="ARBA" id="ARBA00023277"/>
    </source>
</evidence>
<dbReference type="GO" id="GO:0000272">
    <property type="term" value="P:polysaccharide catabolic process"/>
    <property type="evidence" value="ECO:0007669"/>
    <property type="project" value="UniProtKB-KW"/>
</dbReference>
<dbReference type="SUPFAM" id="SSF49384">
    <property type="entry name" value="Carbohydrate-binding domain"/>
    <property type="match status" value="1"/>
</dbReference>
<evidence type="ECO:0000259" key="4">
    <source>
        <dbReference type="PROSITE" id="PS51173"/>
    </source>
</evidence>
<accession>A0A919R5C1</accession>
<keyword evidence="2" id="KW-0378">Hydrolase</keyword>
<dbReference type="GO" id="GO:0030247">
    <property type="term" value="F:polysaccharide binding"/>
    <property type="evidence" value="ECO:0007669"/>
    <property type="project" value="UniProtKB-UniRule"/>
</dbReference>
<dbReference type="AlphaFoldDB" id="A0A919R5C1"/>
<name>A0A919R5C1_9ACTN</name>
<dbReference type="InterPro" id="IPR012291">
    <property type="entry name" value="CBM2_carb-bd_dom_sf"/>
</dbReference>
<dbReference type="EMBL" id="BOOU01000067">
    <property type="protein sequence ID" value="GII79982.1"/>
    <property type="molecule type" value="Genomic_DNA"/>
</dbReference>
<sequence>MFMRLPGARIFAAAARAVPAAAGATVLIALVTALTGAAAVPADVTPPSSPAQVQLCPPPLPAGTTVGYVGLCWSAATDDVGVTGYEVYRLDAGGFVRATTTTGTTAVMGGLTYGQAYTFYIVAKDAAGNTSEPTAPVTATAVTGVVVTPSPRPGDITPPSRPAGLREGCIADFPGTEFCWTAATDDVGVTAYDVYRRTATGWIRAGSTSMTYFTEGGLVTGKTYTYFVVARDAAGNISRPSDPLSVLASPGLPVPGCEVAYDARSWSGGFGADLTITNTGSAVLNGWMLRFTFPAGQRVVHGWSATWSQAEAVVTAAKPSWDTPLRPGESRRIGFIGTYIDENPEPAAFTLNGVPCAVR</sequence>
<dbReference type="InterPro" id="IPR003961">
    <property type="entry name" value="FN3_dom"/>
</dbReference>
<keyword evidence="6" id="KW-1185">Reference proteome</keyword>
<evidence type="ECO:0000256" key="2">
    <source>
        <dbReference type="ARBA" id="ARBA00023295"/>
    </source>
</evidence>
<dbReference type="Gene3D" id="2.60.40.290">
    <property type="match status" value="1"/>
</dbReference>
<evidence type="ECO:0000313" key="6">
    <source>
        <dbReference type="Proteomes" id="UP000655287"/>
    </source>
</evidence>
<keyword evidence="3" id="KW-0624">Polysaccharide degradation</keyword>
<dbReference type="SMART" id="SM00637">
    <property type="entry name" value="CBD_II"/>
    <property type="match status" value="1"/>
</dbReference>
<dbReference type="Gene3D" id="2.60.40.10">
    <property type="entry name" value="Immunoglobulins"/>
    <property type="match status" value="2"/>
</dbReference>
<evidence type="ECO:0000313" key="5">
    <source>
        <dbReference type="EMBL" id="GII79982.1"/>
    </source>
</evidence>
<dbReference type="Pfam" id="PF00553">
    <property type="entry name" value="CBM_2"/>
    <property type="match status" value="1"/>
</dbReference>
<dbReference type="InterPro" id="IPR008965">
    <property type="entry name" value="CBM2/CBM3_carb-bd_dom_sf"/>
</dbReference>
<feature type="domain" description="CBM2" evidence="4">
    <location>
        <begin position="250"/>
        <end position="359"/>
    </location>
</feature>
<dbReference type="Proteomes" id="UP000655287">
    <property type="component" value="Unassembled WGS sequence"/>
</dbReference>
<keyword evidence="1" id="KW-0119">Carbohydrate metabolism</keyword>